<name>A0A511YFD4_9FLAO</name>
<dbReference type="Proteomes" id="UP000321150">
    <property type="component" value="Unassembled WGS sequence"/>
</dbReference>
<comment type="caution">
    <text evidence="2">The sequence shown here is derived from an EMBL/GenBank/DDBJ whole genome shotgun (WGS) entry which is preliminary data.</text>
</comment>
<organism evidence="2 3">
    <name type="scientific">Chryseobacterium lathyri</name>
    <dbReference type="NCBI Taxonomy" id="395933"/>
    <lineage>
        <taxon>Bacteria</taxon>
        <taxon>Pseudomonadati</taxon>
        <taxon>Bacteroidota</taxon>
        <taxon>Flavobacteriia</taxon>
        <taxon>Flavobacteriales</taxon>
        <taxon>Weeksellaceae</taxon>
        <taxon>Chryseobacterium group</taxon>
        <taxon>Chryseobacterium</taxon>
    </lineage>
</organism>
<feature type="compositionally biased region" description="Low complexity" evidence="1">
    <location>
        <begin position="61"/>
        <end position="70"/>
    </location>
</feature>
<accession>A0A511YFD4</accession>
<feature type="region of interest" description="Disordered" evidence="1">
    <location>
        <begin position="61"/>
        <end position="87"/>
    </location>
</feature>
<evidence type="ECO:0000313" key="2">
    <source>
        <dbReference type="EMBL" id="GEN73915.1"/>
    </source>
</evidence>
<dbReference type="OrthoDB" id="1278581at2"/>
<evidence type="ECO:0000313" key="3">
    <source>
        <dbReference type="Proteomes" id="UP000321150"/>
    </source>
</evidence>
<dbReference type="AlphaFoldDB" id="A0A511YFD4"/>
<reference evidence="2 3" key="1">
    <citation type="submission" date="2019-07" db="EMBL/GenBank/DDBJ databases">
        <title>Whole genome shotgun sequence of Chryseobacterium lathyri NBRC 105250.</title>
        <authorList>
            <person name="Hosoyama A."/>
            <person name="Uohara A."/>
            <person name="Ohji S."/>
            <person name="Ichikawa N."/>
        </authorList>
    </citation>
    <scope>NUCLEOTIDE SEQUENCE [LARGE SCALE GENOMIC DNA]</scope>
    <source>
        <strain evidence="2 3">NBRC 105250</strain>
    </source>
</reference>
<gene>
    <name evidence="2" type="ORF">CLA01_39870</name>
</gene>
<dbReference type="RefSeq" id="WP_111959768.1">
    <property type="nucleotide sequence ID" value="NZ_BJYI01000022.1"/>
</dbReference>
<evidence type="ECO:0000256" key="1">
    <source>
        <dbReference type="SAM" id="MobiDB-lite"/>
    </source>
</evidence>
<sequence length="336" mass="37437">MTQRKKLNLKELELQLPAIETNETKIILGGNDYEDGIFHLINEDGDTIVYIVDSGDSAPVGGNNVGGNNANDDDNAGGDDNYVDQGDLDHYYDYDGDGDGIEDNAGDGDNNIGENHNILDGLDLSEFSNLVIDTGNPAFDEQVKELITSNNELADLLEDLLANSNHQIKFEIADLGNDPVKYTLADTTHDPDNPNGSYIITFNSNSFDGNGNYIIDGTGLATDGTNLDNLSPTEELVATIAHELLHVKYEEMVRNAYDQGVANGEQLGQIANDLQALYGDDFRDAYLYFDGNEWQWRDLTDDAQNALHNQYLHEYMHEHDYEFIQHVIQEYRNDFP</sequence>
<dbReference type="EMBL" id="BJYI01000022">
    <property type="protein sequence ID" value="GEN73915.1"/>
    <property type="molecule type" value="Genomic_DNA"/>
</dbReference>
<protein>
    <submittedName>
        <fullName evidence="2">Uncharacterized protein</fullName>
    </submittedName>
</protein>
<proteinExistence type="predicted"/>